<protein>
    <submittedName>
        <fullName evidence="2">Uncharacterized protein</fullName>
    </submittedName>
</protein>
<evidence type="ECO:0000256" key="1">
    <source>
        <dbReference type="SAM" id="MobiDB-lite"/>
    </source>
</evidence>
<evidence type="ECO:0000313" key="2">
    <source>
        <dbReference type="EMBL" id="KAA6409070.1"/>
    </source>
</evidence>
<dbReference type="AlphaFoldDB" id="A0A5M8PJI4"/>
<organism evidence="2 3">
    <name type="scientific">Lasallia pustulata</name>
    <dbReference type="NCBI Taxonomy" id="136370"/>
    <lineage>
        <taxon>Eukaryota</taxon>
        <taxon>Fungi</taxon>
        <taxon>Dikarya</taxon>
        <taxon>Ascomycota</taxon>
        <taxon>Pezizomycotina</taxon>
        <taxon>Lecanoromycetes</taxon>
        <taxon>OSLEUM clade</taxon>
        <taxon>Umbilicariomycetidae</taxon>
        <taxon>Umbilicariales</taxon>
        <taxon>Umbilicariaceae</taxon>
        <taxon>Lasallia</taxon>
    </lineage>
</organism>
<feature type="region of interest" description="Disordered" evidence="1">
    <location>
        <begin position="35"/>
        <end position="66"/>
    </location>
</feature>
<gene>
    <name evidence="2" type="ORF">FRX48_07414</name>
</gene>
<reference evidence="2 3" key="1">
    <citation type="submission" date="2019-09" db="EMBL/GenBank/DDBJ databases">
        <title>The hologenome of the rock-dwelling lichen Lasallia pustulata.</title>
        <authorList>
            <person name="Greshake Tzovaras B."/>
            <person name="Segers F."/>
            <person name="Bicker A."/>
            <person name="Dal Grande F."/>
            <person name="Otte J."/>
            <person name="Hankeln T."/>
            <person name="Schmitt I."/>
            <person name="Ebersberger I."/>
        </authorList>
    </citation>
    <scope>NUCLEOTIDE SEQUENCE [LARGE SCALE GENOMIC DNA]</scope>
    <source>
        <strain evidence="2">A1-1</strain>
    </source>
</reference>
<accession>A0A5M8PJI4</accession>
<evidence type="ECO:0000313" key="3">
    <source>
        <dbReference type="Proteomes" id="UP000324767"/>
    </source>
</evidence>
<dbReference type="Proteomes" id="UP000324767">
    <property type="component" value="Unassembled WGS sequence"/>
</dbReference>
<feature type="compositionally biased region" description="Acidic residues" evidence="1">
    <location>
        <begin position="97"/>
        <end position="112"/>
    </location>
</feature>
<sequence>MLSVNSASERFRPTNPRACLASSLKSVAAWDSAVTAVNQPPRDGDISTTATKGTPRQRQKSYARSRVERLGGAHARSSWIGLFDQQNVFDSLVQSTDGEDHDDSDDGDDDTEPLDHDFFEEIDRLDLDLDPYSAAQEQRPNTFSYDAESDSQNFDKASCFVNQDGYAYGAIAATWPLQWSDGYFSGQQYSAIDTTCSYNYFAETGRIWNQDDFADSAAAPGWNLSWLDVLSSDQ</sequence>
<feature type="region of interest" description="Disordered" evidence="1">
    <location>
        <begin position="94"/>
        <end position="115"/>
    </location>
</feature>
<comment type="caution">
    <text evidence="2">The sequence shown here is derived from an EMBL/GenBank/DDBJ whole genome shotgun (WGS) entry which is preliminary data.</text>
</comment>
<name>A0A5M8PJI4_9LECA</name>
<dbReference type="EMBL" id="VXIT01000012">
    <property type="protein sequence ID" value="KAA6409070.1"/>
    <property type="molecule type" value="Genomic_DNA"/>
</dbReference>
<proteinExistence type="predicted"/>